<accession>A0A382PFQ0</accession>
<dbReference type="AlphaFoldDB" id="A0A382PFQ0"/>
<sequence>MVCLECGCDTWFEFKNNMKITTAEDCKCSCHKDQVNKKSGVADEM</sequence>
<protein>
    <submittedName>
        <fullName evidence="1">Uncharacterized protein</fullName>
    </submittedName>
</protein>
<gene>
    <name evidence="1" type="ORF">METZ01_LOCUS324484</name>
</gene>
<reference evidence="1" key="1">
    <citation type="submission" date="2018-05" db="EMBL/GenBank/DDBJ databases">
        <authorList>
            <person name="Lanie J.A."/>
            <person name="Ng W.-L."/>
            <person name="Kazmierczak K.M."/>
            <person name="Andrzejewski T.M."/>
            <person name="Davidsen T.M."/>
            <person name="Wayne K.J."/>
            <person name="Tettelin H."/>
            <person name="Glass J.I."/>
            <person name="Rusch D."/>
            <person name="Podicherti R."/>
            <person name="Tsui H.-C.T."/>
            <person name="Winkler M.E."/>
        </authorList>
    </citation>
    <scope>NUCLEOTIDE SEQUENCE</scope>
</reference>
<dbReference type="EMBL" id="UINC01106752">
    <property type="protein sequence ID" value="SVC71630.1"/>
    <property type="molecule type" value="Genomic_DNA"/>
</dbReference>
<organism evidence="1">
    <name type="scientific">marine metagenome</name>
    <dbReference type="NCBI Taxonomy" id="408172"/>
    <lineage>
        <taxon>unclassified sequences</taxon>
        <taxon>metagenomes</taxon>
        <taxon>ecological metagenomes</taxon>
    </lineage>
</organism>
<name>A0A382PFQ0_9ZZZZ</name>
<evidence type="ECO:0000313" key="1">
    <source>
        <dbReference type="EMBL" id="SVC71630.1"/>
    </source>
</evidence>
<proteinExistence type="predicted"/>